<dbReference type="PANTHER" id="PTHR47178">
    <property type="entry name" value="MONOOXYGENASE, FAD-BINDING"/>
    <property type="match status" value="1"/>
</dbReference>
<organism evidence="7 8">
    <name type="scientific">Colletotrichum destructivum</name>
    <dbReference type="NCBI Taxonomy" id="34406"/>
    <lineage>
        <taxon>Eukaryota</taxon>
        <taxon>Fungi</taxon>
        <taxon>Dikarya</taxon>
        <taxon>Ascomycota</taxon>
        <taxon>Pezizomycotina</taxon>
        <taxon>Sordariomycetes</taxon>
        <taxon>Hypocreomycetidae</taxon>
        <taxon>Glomerellales</taxon>
        <taxon>Glomerellaceae</taxon>
        <taxon>Colletotrichum</taxon>
        <taxon>Colletotrichum destructivum species complex</taxon>
    </lineage>
</organism>
<dbReference type="InterPro" id="IPR036188">
    <property type="entry name" value="FAD/NAD-bd_sf"/>
</dbReference>
<dbReference type="Pfam" id="PF01494">
    <property type="entry name" value="FAD_binding_3"/>
    <property type="match status" value="2"/>
</dbReference>
<keyword evidence="5" id="KW-0503">Monooxygenase</keyword>
<evidence type="ECO:0000256" key="3">
    <source>
        <dbReference type="ARBA" id="ARBA00022827"/>
    </source>
</evidence>
<name>A0AAX4J081_9PEZI</name>
<evidence type="ECO:0000256" key="1">
    <source>
        <dbReference type="ARBA" id="ARBA00001974"/>
    </source>
</evidence>
<dbReference type="KEGG" id="cdet:87950344"/>
<evidence type="ECO:0000259" key="6">
    <source>
        <dbReference type="Pfam" id="PF01494"/>
    </source>
</evidence>
<sequence length="454" mass="50535">MGSFKVIIVGGGLSGALLANGLRNNDVDFMVYERDVADSKREGYQIRLGPGAQAGFQACLTDAHRDRIMSKMGMSSGLQTTAPALYTTQFDEIFDLAVVPSYSKSAAINRVVLRDILLEPIKQSKKIQYGKAFERYEIVSQDDDGAEKVKVHFQDGSHDTCDVLVGADGANSKINKQLGLNNIHLLDSHWSFLSKGGLPYERMMQMPARLRKGPIIVFHNDITLYYALYLPDENRSDSKHQAGDSKTALRYDEKAASFYWGLNIPVNALPYKSASEIRNHREVCLDQIKDWAPEFHQLLSVGADDSDQTDMLVTQLRASTQPKADWRKRCQNAGNGQGHPRVWIMGDAIHAMQPNRGQGGNQALADCAEMLPQLLSLASNNNLTRPTIDQVQNACNIYEASMIPRAFQWVRKSGGASFVRINLDGFLGFVVRIVAKLVLPILKMYYSIFPQSDE</sequence>
<keyword evidence="3" id="KW-0274">FAD</keyword>
<feature type="domain" description="FAD-binding" evidence="6">
    <location>
        <begin position="5"/>
        <end position="181"/>
    </location>
</feature>
<comment type="cofactor">
    <cofactor evidence="1">
        <name>FAD</name>
        <dbReference type="ChEBI" id="CHEBI:57692"/>
    </cofactor>
</comment>
<evidence type="ECO:0000256" key="5">
    <source>
        <dbReference type="ARBA" id="ARBA00023033"/>
    </source>
</evidence>
<feature type="domain" description="FAD-binding" evidence="6">
    <location>
        <begin position="323"/>
        <end position="374"/>
    </location>
</feature>
<dbReference type="GO" id="GO:0071949">
    <property type="term" value="F:FAD binding"/>
    <property type="evidence" value="ECO:0007669"/>
    <property type="project" value="InterPro"/>
</dbReference>
<proteinExistence type="predicted"/>
<accession>A0AAX4J081</accession>
<keyword evidence="8" id="KW-1185">Reference proteome</keyword>
<keyword evidence="4" id="KW-0560">Oxidoreductase</keyword>
<evidence type="ECO:0000256" key="4">
    <source>
        <dbReference type="ARBA" id="ARBA00023002"/>
    </source>
</evidence>
<dbReference type="InterPro" id="IPR002938">
    <property type="entry name" value="FAD-bd"/>
</dbReference>
<evidence type="ECO:0000313" key="7">
    <source>
        <dbReference type="EMBL" id="WQF88830.1"/>
    </source>
</evidence>
<dbReference type="PANTHER" id="PTHR47178:SF5">
    <property type="entry name" value="FAD-BINDING DOMAIN-CONTAINING PROTEIN"/>
    <property type="match status" value="1"/>
</dbReference>
<protein>
    <submittedName>
        <fullName evidence="7">FAD-binding domain, FAD/NAD(P)-binding domain superfamily</fullName>
    </submittedName>
</protein>
<gene>
    <name evidence="7" type="ORF">CDEST_13844</name>
</gene>
<evidence type="ECO:0000256" key="2">
    <source>
        <dbReference type="ARBA" id="ARBA00022630"/>
    </source>
</evidence>
<dbReference type="AlphaFoldDB" id="A0AAX4J081"/>
<keyword evidence="2" id="KW-0285">Flavoprotein</keyword>
<dbReference type="Proteomes" id="UP001322277">
    <property type="component" value="Chromosome 9"/>
</dbReference>
<dbReference type="GeneID" id="87950344"/>
<reference evidence="8" key="1">
    <citation type="journal article" date="2023" name="bioRxiv">
        <title>Complete genome of the Medicago anthracnose fungus, Colletotrichum destructivum, reveals a mini-chromosome-like region within a core chromosome.</title>
        <authorList>
            <person name="Lapalu N."/>
            <person name="Simon A."/>
            <person name="Lu A."/>
            <person name="Plaumann P.-L."/>
            <person name="Amselem J."/>
            <person name="Pigne S."/>
            <person name="Auger A."/>
            <person name="Koch C."/>
            <person name="Dallery J.-F."/>
            <person name="O'Connell R.J."/>
        </authorList>
    </citation>
    <scope>NUCLEOTIDE SEQUENCE [LARGE SCALE GENOMIC DNA]</scope>
    <source>
        <strain evidence="8">CBS 520.97</strain>
    </source>
</reference>
<dbReference type="PRINTS" id="PR00420">
    <property type="entry name" value="RNGMNOXGNASE"/>
</dbReference>
<dbReference type="SUPFAM" id="SSF51905">
    <property type="entry name" value="FAD/NAD(P)-binding domain"/>
    <property type="match status" value="1"/>
</dbReference>
<dbReference type="RefSeq" id="XP_062786051.1">
    <property type="nucleotide sequence ID" value="XM_062930000.1"/>
</dbReference>
<dbReference type="GO" id="GO:0004497">
    <property type="term" value="F:monooxygenase activity"/>
    <property type="evidence" value="ECO:0007669"/>
    <property type="project" value="UniProtKB-KW"/>
</dbReference>
<dbReference type="Gene3D" id="3.50.50.60">
    <property type="entry name" value="FAD/NAD(P)-binding domain"/>
    <property type="match status" value="1"/>
</dbReference>
<dbReference type="EMBL" id="CP137313">
    <property type="protein sequence ID" value="WQF88830.1"/>
    <property type="molecule type" value="Genomic_DNA"/>
</dbReference>
<evidence type="ECO:0000313" key="8">
    <source>
        <dbReference type="Proteomes" id="UP001322277"/>
    </source>
</evidence>